<keyword evidence="2" id="KW-1185">Reference proteome</keyword>
<comment type="caution">
    <text evidence="1">The sequence shown here is derived from an EMBL/GenBank/DDBJ whole genome shotgun (WGS) entry which is preliminary data.</text>
</comment>
<dbReference type="Proteomes" id="UP001500416">
    <property type="component" value="Unassembled WGS sequence"/>
</dbReference>
<gene>
    <name evidence="1" type="ORF">GCM10010492_51970</name>
</gene>
<proteinExistence type="predicted"/>
<evidence type="ECO:0000313" key="2">
    <source>
        <dbReference type="Proteomes" id="UP001500416"/>
    </source>
</evidence>
<dbReference type="RefSeq" id="WP_343936506.1">
    <property type="nucleotide sequence ID" value="NZ_BAAABU010000014.1"/>
</dbReference>
<name>A0ABP3E0R6_9PSEU</name>
<accession>A0ABP3E0R6</accession>
<dbReference type="EMBL" id="BAAABU010000014">
    <property type="protein sequence ID" value="GAA0246112.1"/>
    <property type="molecule type" value="Genomic_DNA"/>
</dbReference>
<evidence type="ECO:0000313" key="1">
    <source>
        <dbReference type="EMBL" id="GAA0246112.1"/>
    </source>
</evidence>
<sequence length="61" mass="6517">MALFDGPPQYLGTGFLREEDPAYPRTTPTTNLAPGIVWADVLAAIAADEEARRAGELTEVA</sequence>
<reference evidence="2" key="1">
    <citation type="journal article" date="2019" name="Int. J. Syst. Evol. Microbiol.">
        <title>The Global Catalogue of Microorganisms (GCM) 10K type strain sequencing project: providing services to taxonomists for standard genome sequencing and annotation.</title>
        <authorList>
            <consortium name="The Broad Institute Genomics Platform"/>
            <consortium name="The Broad Institute Genome Sequencing Center for Infectious Disease"/>
            <person name="Wu L."/>
            <person name="Ma J."/>
        </authorList>
    </citation>
    <scope>NUCLEOTIDE SEQUENCE [LARGE SCALE GENOMIC DNA]</scope>
    <source>
        <strain evidence="2">JCM 3380</strain>
    </source>
</reference>
<organism evidence="1 2">
    <name type="scientific">Saccharothrix mutabilis subsp. mutabilis</name>
    <dbReference type="NCBI Taxonomy" id="66855"/>
    <lineage>
        <taxon>Bacteria</taxon>
        <taxon>Bacillati</taxon>
        <taxon>Actinomycetota</taxon>
        <taxon>Actinomycetes</taxon>
        <taxon>Pseudonocardiales</taxon>
        <taxon>Pseudonocardiaceae</taxon>
        <taxon>Saccharothrix</taxon>
    </lineage>
</organism>
<protein>
    <submittedName>
        <fullName evidence="1">Uncharacterized protein</fullName>
    </submittedName>
</protein>